<feature type="compositionally biased region" description="Polar residues" evidence="1">
    <location>
        <begin position="1"/>
        <end position="10"/>
    </location>
</feature>
<sequence length="763" mass="81962">MQSNADGTNNEQEESLFGSPPTSPRIGRSPSPALALPSRSESIVNLQNVGTIALPGSHYNSELPIDPLALPSYSSTIQGASQPPAQPQIGHSGSHSPSPDWSQSSKPSSLRVTSQGPFSGQSRGNDGRRRREDDSSFLRLPPPEITLPDPTAPPPANWLRSQSALLGHAGLVGRINPSSLSSRHFRGSTATNPIVIDDDKHSRQHQSQQFSHDRSMPTPRSQLPNDSNLPTPSIQEIVQILIKQREIFSILNDIFKLLQKRNPSSTTITNSSASLGPAPKKRKLNKVPAGAVDWDVPYPFHPGEGPHAYSSTWEQTRGKQLVSELVALIKAASRKAAIRKYMSALTQDQLSATLMKEWETAMPKVAGHDRPESTLYGLPNTHLQEILADASNNPVKPPDSSTSSLSVSASESSSFDELFALLLAATPNSADPDEAAAVPSTNLNSLFGNINSPESTPELDQSVIDNWVSIFQTYQVSLPDEPAATHFSDSPYLAPPFAGALTNPNPPLDIGSWDGVSDVPGGLSPFTPAVDSSCWASLPMDMDAHARAADSLSSNELSSPNPSQLGVSIPPTFTSEFGGTPSIVYSPIFPSSSFGDAALITHMLHTTECLDASHVSIPKTRPSEDEELSPLKSMIDDAIGRGHSGCLSMGLMNSSEGSCQLAKKQSVQEHSPDFLAVPSSALHPAFPSSVYSSPANTGTSSVFTPPVVRPYDPSGRMIEKAELLKRARDRRAHLVEEILKTRMQLWETTIEHGVLTRLAKFYA</sequence>
<feature type="compositionally biased region" description="Low complexity" evidence="1">
    <location>
        <begin position="28"/>
        <end position="38"/>
    </location>
</feature>
<feature type="region of interest" description="Disordered" evidence="1">
    <location>
        <begin position="178"/>
        <end position="230"/>
    </location>
</feature>
<gene>
    <name evidence="2" type="ORF">GGU10DRAFT_389389</name>
</gene>
<feature type="compositionally biased region" description="Polar residues" evidence="1">
    <location>
        <begin position="218"/>
        <end position="230"/>
    </location>
</feature>
<dbReference type="EMBL" id="MU793439">
    <property type="protein sequence ID" value="KAJ3783056.1"/>
    <property type="molecule type" value="Genomic_DNA"/>
</dbReference>
<feature type="region of interest" description="Disordered" evidence="1">
    <location>
        <begin position="1"/>
        <end position="38"/>
    </location>
</feature>
<reference evidence="2" key="1">
    <citation type="submission" date="2022-08" db="EMBL/GenBank/DDBJ databases">
        <authorList>
            <consortium name="DOE Joint Genome Institute"/>
            <person name="Min B."/>
            <person name="Riley R."/>
            <person name="Sierra-Patev S."/>
            <person name="Naranjo-Ortiz M."/>
            <person name="Looney B."/>
            <person name="Konkel Z."/>
            <person name="Slot J.C."/>
            <person name="Sakamoto Y."/>
            <person name="Steenwyk J.L."/>
            <person name="Rokas A."/>
            <person name="Carro J."/>
            <person name="Camarero S."/>
            <person name="Ferreira P."/>
            <person name="Molpeceres G."/>
            <person name="Ruiz-Duenas F.J."/>
            <person name="Serrano A."/>
            <person name="Henrissat B."/>
            <person name="Drula E."/>
            <person name="Hughes K.W."/>
            <person name="Mata J.L."/>
            <person name="Ishikawa N.K."/>
            <person name="Vargas-Isla R."/>
            <person name="Ushijima S."/>
            <person name="Smith C.A."/>
            <person name="Ahrendt S."/>
            <person name="Andreopoulos W."/>
            <person name="He G."/>
            <person name="Labutti K."/>
            <person name="Lipzen A."/>
            <person name="Ng V."/>
            <person name="Sandor L."/>
            <person name="Barry K."/>
            <person name="Martinez A.T."/>
            <person name="Xiao Y."/>
            <person name="Gibbons J.G."/>
            <person name="Terashima K."/>
            <person name="Hibbett D.S."/>
            <person name="Grigoriev I.V."/>
        </authorList>
    </citation>
    <scope>NUCLEOTIDE SEQUENCE</scope>
    <source>
        <strain evidence="2">TFB10291</strain>
    </source>
</reference>
<evidence type="ECO:0000313" key="2">
    <source>
        <dbReference type="EMBL" id="KAJ3783056.1"/>
    </source>
</evidence>
<evidence type="ECO:0000313" key="3">
    <source>
        <dbReference type="Proteomes" id="UP001163798"/>
    </source>
</evidence>
<protein>
    <submittedName>
        <fullName evidence="2">Uncharacterized protein</fullName>
    </submittedName>
</protein>
<name>A0AA38KEP7_9AGAR</name>
<dbReference type="AlphaFoldDB" id="A0AA38KEP7"/>
<dbReference type="Proteomes" id="UP001163798">
    <property type="component" value="Unassembled WGS sequence"/>
</dbReference>
<feature type="compositionally biased region" description="Polar residues" evidence="1">
    <location>
        <begin position="264"/>
        <end position="274"/>
    </location>
</feature>
<comment type="caution">
    <text evidence="2">The sequence shown here is derived from an EMBL/GenBank/DDBJ whole genome shotgun (WGS) entry which is preliminary data.</text>
</comment>
<feature type="compositionally biased region" description="Polar residues" evidence="1">
    <location>
        <begin position="178"/>
        <end position="192"/>
    </location>
</feature>
<feature type="compositionally biased region" description="Low complexity" evidence="1">
    <location>
        <begin position="92"/>
        <end position="109"/>
    </location>
</feature>
<feature type="region of interest" description="Disordered" evidence="1">
    <location>
        <begin position="54"/>
        <end position="158"/>
    </location>
</feature>
<keyword evidence="3" id="KW-1185">Reference proteome</keyword>
<organism evidence="2 3">
    <name type="scientific">Lentinula aff. detonsa</name>
    <dbReference type="NCBI Taxonomy" id="2804958"/>
    <lineage>
        <taxon>Eukaryota</taxon>
        <taxon>Fungi</taxon>
        <taxon>Dikarya</taxon>
        <taxon>Basidiomycota</taxon>
        <taxon>Agaricomycotina</taxon>
        <taxon>Agaricomycetes</taxon>
        <taxon>Agaricomycetidae</taxon>
        <taxon>Agaricales</taxon>
        <taxon>Marasmiineae</taxon>
        <taxon>Omphalotaceae</taxon>
        <taxon>Lentinula</taxon>
    </lineage>
</organism>
<feature type="compositionally biased region" description="Polar residues" evidence="1">
    <location>
        <begin position="72"/>
        <end position="83"/>
    </location>
</feature>
<feature type="compositionally biased region" description="Pro residues" evidence="1">
    <location>
        <begin position="140"/>
        <end position="156"/>
    </location>
</feature>
<feature type="region of interest" description="Disordered" evidence="1">
    <location>
        <begin position="264"/>
        <end position="283"/>
    </location>
</feature>
<accession>A0AA38KEP7</accession>
<feature type="compositionally biased region" description="Basic and acidic residues" evidence="1">
    <location>
        <begin position="125"/>
        <end position="136"/>
    </location>
</feature>
<proteinExistence type="predicted"/>
<evidence type="ECO:0000256" key="1">
    <source>
        <dbReference type="SAM" id="MobiDB-lite"/>
    </source>
</evidence>